<reference evidence="2" key="1">
    <citation type="submission" date="2016-07" db="EMBL/GenBank/DDBJ databases">
        <authorList>
            <person name="Florea S."/>
            <person name="Webb J.S."/>
            <person name="Jaromczyk J."/>
            <person name="Schardl C.L."/>
        </authorList>
    </citation>
    <scope>NUCLEOTIDE SEQUENCE [LARGE SCALE GENOMIC DNA]</scope>
</reference>
<organism evidence="1 2">
    <name type="scientific">Propionibacterium phage E6</name>
    <dbReference type="NCBI Taxonomy" id="1897536"/>
    <lineage>
        <taxon>Viruses</taxon>
        <taxon>Duplodnaviria</taxon>
        <taxon>Heunggongvirae</taxon>
        <taxon>Uroviricota</taxon>
        <taxon>Caudoviricetes</taxon>
        <taxon>Doucettevirus</taxon>
        <taxon>Doucettevirus E6</taxon>
    </lineage>
</organism>
<dbReference type="OrthoDB" id="20723at10239"/>
<dbReference type="GeneID" id="40072623"/>
<evidence type="ECO:0000313" key="2">
    <source>
        <dbReference type="Proteomes" id="UP000221227"/>
    </source>
</evidence>
<dbReference type="Proteomes" id="UP000221227">
    <property type="component" value="Segment"/>
</dbReference>
<name>A0A1D8EU95_9CAUD</name>
<dbReference type="RefSeq" id="YP_009597019.1">
    <property type="nucleotide sequence ID" value="NC_041894.1"/>
</dbReference>
<dbReference type="KEGG" id="vg:40072623"/>
<protein>
    <submittedName>
        <fullName evidence="1">Uncharacterized protein</fullName>
    </submittedName>
</protein>
<sequence length="71" mass="8204">MKADDFDDVRPLTQKQVAELIGRSVGYVRLCRQASAPKGQVFPMRGWKTDGKRYLLPAWRLREWVESLPDA</sequence>
<proteinExistence type="predicted"/>
<dbReference type="EMBL" id="KX620753">
    <property type="protein sequence ID" value="AOT24566.1"/>
    <property type="molecule type" value="Genomic_DNA"/>
</dbReference>
<keyword evidence="2" id="KW-1185">Reference proteome</keyword>
<gene>
    <name evidence="1" type="primary">37</name>
    <name evidence="1" type="ORF">E6_37</name>
</gene>
<evidence type="ECO:0000313" key="1">
    <source>
        <dbReference type="EMBL" id="AOT24566.1"/>
    </source>
</evidence>
<accession>A0A1D8EU95</accession>